<proteinExistence type="predicted"/>
<sequence length="39" mass="4461">MASWNKFAIPFAPRESALLPFLMQKPLYDLNSYTGNLSK</sequence>
<evidence type="ECO:0000313" key="1">
    <source>
        <dbReference type="EMBL" id="KIO74373.1"/>
    </source>
</evidence>
<gene>
    <name evidence="1" type="ORF">B4167_1501</name>
</gene>
<evidence type="ECO:0000313" key="2">
    <source>
        <dbReference type="Proteomes" id="UP000032076"/>
    </source>
</evidence>
<reference evidence="1 2" key="1">
    <citation type="submission" date="2015-01" db="EMBL/GenBank/DDBJ databases">
        <title>Draft Genome Sequences of Four Bacillus thermoamylovorans Strains, Isolated From Food Products.</title>
        <authorList>
            <person name="Krawcyk A.O."/>
            <person name="Berendsen E.M."/>
            <person name="Eijlander R.T."/>
            <person name="de Jong A."/>
            <person name="Wells-Bennik M."/>
            <person name="Kuipers O.P."/>
        </authorList>
    </citation>
    <scope>NUCLEOTIDE SEQUENCE [LARGE SCALE GENOMIC DNA]</scope>
    <source>
        <strain evidence="1 2">B4167</strain>
    </source>
</reference>
<protein>
    <submittedName>
        <fullName evidence="1">Uncharacterized protein</fullName>
    </submittedName>
</protein>
<dbReference type="EMBL" id="JXLU01000004">
    <property type="protein sequence ID" value="KIO74373.1"/>
    <property type="molecule type" value="Genomic_DNA"/>
</dbReference>
<comment type="caution">
    <text evidence="1">The sequence shown here is derived from an EMBL/GenBank/DDBJ whole genome shotgun (WGS) entry which is preliminary data.</text>
</comment>
<dbReference type="Proteomes" id="UP000032076">
    <property type="component" value="Unassembled WGS sequence"/>
</dbReference>
<dbReference type="AlphaFoldDB" id="A0ABD4AB79"/>
<organism evidence="1 2">
    <name type="scientific">Caldibacillus thermoamylovorans</name>
    <dbReference type="NCBI Taxonomy" id="35841"/>
    <lineage>
        <taxon>Bacteria</taxon>
        <taxon>Bacillati</taxon>
        <taxon>Bacillota</taxon>
        <taxon>Bacilli</taxon>
        <taxon>Bacillales</taxon>
        <taxon>Bacillaceae</taxon>
        <taxon>Caldibacillus</taxon>
    </lineage>
</organism>
<accession>A0ABD4AB79</accession>
<name>A0ABD4AB79_9BACI</name>